<evidence type="ECO:0000313" key="2">
    <source>
        <dbReference type="Proteomes" id="UP000198211"/>
    </source>
</evidence>
<keyword evidence="2" id="KW-1185">Reference proteome</keyword>
<dbReference type="AlphaFoldDB" id="A0A225UHV4"/>
<reference evidence="2" key="1">
    <citation type="submission" date="2017-03" db="EMBL/GenBank/DDBJ databases">
        <title>Phytopthora megakarya and P. palmivora, two closely related causual agents of cacao black pod achieved similar genome size and gene model numbers by different mechanisms.</title>
        <authorList>
            <person name="Ali S."/>
            <person name="Shao J."/>
            <person name="Larry D.J."/>
            <person name="Kronmiller B."/>
            <person name="Shen D."/>
            <person name="Strem M.D."/>
            <person name="Melnick R.L."/>
            <person name="Guiltinan M.J."/>
            <person name="Tyler B.M."/>
            <person name="Meinhardt L.W."/>
            <person name="Bailey B.A."/>
        </authorList>
    </citation>
    <scope>NUCLEOTIDE SEQUENCE [LARGE SCALE GENOMIC DNA]</scope>
    <source>
        <strain evidence="2">zdho120</strain>
    </source>
</reference>
<dbReference type="STRING" id="4795.A0A225UHV4"/>
<protein>
    <submittedName>
        <fullName evidence="1">Uncharacterized protein</fullName>
    </submittedName>
</protein>
<evidence type="ECO:0000313" key="1">
    <source>
        <dbReference type="EMBL" id="OWY92588.1"/>
    </source>
</evidence>
<dbReference type="EMBL" id="NBNE01017757">
    <property type="protein sequence ID" value="OWY92588.1"/>
    <property type="molecule type" value="Genomic_DNA"/>
</dbReference>
<dbReference type="Proteomes" id="UP000198211">
    <property type="component" value="Unassembled WGS sequence"/>
</dbReference>
<organism evidence="1 2">
    <name type="scientific">Phytophthora megakarya</name>
    <dbReference type="NCBI Taxonomy" id="4795"/>
    <lineage>
        <taxon>Eukaryota</taxon>
        <taxon>Sar</taxon>
        <taxon>Stramenopiles</taxon>
        <taxon>Oomycota</taxon>
        <taxon>Peronosporomycetes</taxon>
        <taxon>Peronosporales</taxon>
        <taxon>Peronosporaceae</taxon>
        <taxon>Phytophthora</taxon>
    </lineage>
</organism>
<dbReference type="OrthoDB" id="165936at2759"/>
<name>A0A225UHV4_9STRA</name>
<gene>
    <name evidence="1" type="ORF">PHMEG_00038352</name>
</gene>
<accession>A0A225UHV4</accession>
<sequence>MLDPTRSTSDKKFAALAGVPQAGSNDLAFPMWIPAKDLTATFSDTEIMTSLGSGPQPAIWSANTQHLRDFKAVRSAGISFVCTNRDVCSKLGDQHVTICDKKYRIQPYSKYSNWYYVDLQRLPDDATDGEIYDWFVDHGTPPVYISPSHTVQGLRSRSRRVHFNNKNPPLSLMIDAATPLRQVNIGGHGYAVINHRRCEFNREVPPLHPCLA</sequence>
<proteinExistence type="predicted"/>
<comment type="caution">
    <text evidence="1">The sequence shown here is derived from an EMBL/GenBank/DDBJ whole genome shotgun (WGS) entry which is preliminary data.</text>
</comment>